<evidence type="ECO:0000313" key="8">
    <source>
        <dbReference type="Proteomes" id="UP000813444"/>
    </source>
</evidence>
<protein>
    <submittedName>
        <fullName evidence="7">SNF2 family N-terminal domain-containing protein</fullName>
    </submittedName>
</protein>
<keyword evidence="2" id="KW-0378">Hydrolase</keyword>
<dbReference type="Gene3D" id="3.40.50.10810">
    <property type="entry name" value="Tandem AAA-ATPase domain"/>
    <property type="match status" value="1"/>
</dbReference>
<dbReference type="Proteomes" id="UP000813444">
    <property type="component" value="Unassembled WGS sequence"/>
</dbReference>
<organism evidence="7 8">
    <name type="scientific">Stachybotrys elegans</name>
    <dbReference type="NCBI Taxonomy" id="80388"/>
    <lineage>
        <taxon>Eukaryota</taxon>
        <taxon>Fungi</taxon>
        <taxon>Dikarya</taxon>
        <taxon>Ascomycota</taxon>
        <taxon>Pezizomycotina</taxon>
        <taxon>Sordariomycetes</taxon>
        <taxon>Hypocreomycetidae</taxon>
        <taxon>Hypocreales</taxon>
        <taxon>Stachybotryaceae</taxon>
        <taxon>Stachybotrys</taxon>
    </lineage>
</organism>
<dbReference type="InterPro" id="IPR001650">
    <property type="entry name" value="Helicase_C-like"/>
</dbReference>
<evidence type="ECO:0000259" key="5">
    <source>
        <dbReference type="PROSITE" id="PS51192"/>
    </source>
</evidence>
<keyword evidence="1" id="KW-0547">Nucleotide-binding</keyword>
<dbReference type="CDD" id="cd18793">
    <property type="entry name" value="SF2_C_SNF"/>
    <property type="match status" value="1"/>
</dbReference>
<dbReference type="PANTHER" id="PTHR45626:SF22">
    <property type="entry name" value="DNA REPAIR PROTEIN RAD5"/>
    <property type="match status" value="1"/>
</dbReference>
<dbReference type="InterPro" id="IPR050628">
    <property type="entry name" value="SNF2_RAD54_helicase_TF"/>
</dbReference>
<accession>A0A8K0SFA9</accession>
<dbReference type="Gene3D" id="3.40.50.300">
    <property type="entry name" value="P-loop containing nucleotide triphosphate hydrolases"/>
    <property type="match status" value="1"/>
</dbReference>
<feature type="domain" description="Helicase ATP-binding" evidence="5">
    <location>
        <begin position="173"/>
        <end position="356"/>
    </location>
</feature>
<sequence length="786" mass="87612">MSSYHVQFTDAESFIGTDDVAFKGKVSHEFTYVTVALLGDNDLVLETNCSISENSSGSGARSRVGRIPGYSAQCSLNIIIYGPMELFEDIVNSKRNVRYCNPHRLSVKPSDIKFTFDLGNQLAQPVTFIDVETRPELLDILYSQEDLAETEQPRSIRTTLKHFHNTVSGVSQVEQPPQFYGGIVADPMGLGKTLSMIALIACDVRVDDSDPVSLPEIDVEESSGKTLVIVPAPLLSSWEEQLQRHVFPNSLPWRRHHDKSRLRGASELDDVLIVLTTYHTVMTEWKNGRGMDRSILFKTRWRRIILDEAHYIRNTDSQIAGAVCSLDSVSRWAVTGTPIQNKLGDLAALLRFLKVYPYSEKRQFDTDISSLWKSGNIEKAVERLKRLSGCLLLRRPKGIIQLPPKQDLQYDVKFTETERQLYEDVRSQAIAHINEAIVQHNKIEAMRMVCNLGLYYPYRHEILTSRGQLENDWQTEAQRAFNLRREMGPIQCQTCCSSLDTMDDIGESAQPGIFCGHEPPCYVASISTDTFNSEESSSILPGGLAHGLPSKVAMLLEDLRKLSADTKCVVFSAWRTTLDVIDAGLKHASIPALRFDGTIPQKERQGVIERFRNDPGIRVLLLTLTCGAVGLTLTEASRAYLMEPHWNPTLEDQALARIHRIGQTQEVTTIRFFMRNSFEEVHDGLLSALSHLTDAWLHVDRGVLCLGGQVAGLGLGVLGELLCVVHGRGAQLLGAGTGTAYELASTGRIKERRDVDNGKADKSQAKGRDNLVQPEDGGDADKNLYM</sequence>
<dbReference type="AlphaFoldDB" id="A0A8K0SFA9"/>
<dbReference type="GO" id="GO:0005524">
    <property type="term" value="F:ATP binding"/>
    <property type="evidence" value="ECO:0007669"/>
    <property type="project" value="UniProtKB-KW"/>
</dbReference>
<dbReference type="InterPro" id="IPR038718">
    <property type="entry name" value="SNF2-like_sf"/>
</dbReference>
<comment type="caution">
    <text evidence="7">The sequence shown here is derived from an EMBL/GenBank/DDBJ whole genome shotgun (WGS) entry which is preliminary data.</text>
</comment>
<dbReference type="InterPro" id="IPR000330">
    <property type="entry name" value="SNF2_N"/>
</dbReference>
<gene>
    <name evidence="7" type="ORF">B0I35DRAFT_455358</name>
</gene>
<dbReference type="PANTHER" id="PTHR45626">
    <property type="entry name" value="TRANSCRIPTION TERMINATION FACTOR 2-RELATED"/>
    <property type="match status" value="1"/>
</dbReference>
<dbReference type="InterPro" id="IPR049730">
    <property type="entry name" value="SNF2/RAD54-like_C"/>
</dbReference>
<name>A0A8K0SFA9_9HYPO</name>
<dbReference type="OrthoDB" id="448448at2759"/>
<keyword evidence="8" id="KW-1185">Reference proteome</keyword>
<dbReference type="Pfam" id="PF00271">
    <property type="entry name" value="Helicase_C"/>
    <property type="match status" value="1"/>
</dbReference>
<dbReference type="Pfam" id="PF00176">
    <property type="entry name" value="SNF2-rel_dom"/>
    <property type="match status" value="1"/>
</dbReference>
<feature type="compositionally biased region" description="Basic and acidic residues" evidence="4">
    <location>
        <begin position="752"/>
        <end position="769"/>
    </location>
</feature>
<feature type="domain" description="Helicase C-terminal" evidence="6">
    <location>
        <begin position="554"/>
        <end position="707"/>
    </location>
</feature>
<dbReference type="SMART" id="SM00487">
    <property type="entry name" value="DEXDc"/>
    <property type="match status" value="1"/>
</dbReference>
<dbReference type="GO" id="GO:0008094">
    <property type="term" value="F:ATP-dependent activity, acting on DNA"/>
    <property type="evidence" value="ECO:0007669"/>
    <property type="project" value="TreeGrafter"/>
</dbReference>
<dbReference type="InterPro" id="IPR027417">
    <property type="entry name" value="P-loop_NTPase"/>
</dbReference>
<proteinExistence type="predicted"/>
<dbReference type="GO" id="GO:0005634">
    <property type="term" value="C:nucleus"/>
    <property type="evidence" value="ECO:0007669"/>
    <property type="project" value="TreeGrafter"/>
</dbReference>
<dbReference type="SUPFAM" id="SSF52540">
    <property type="entry name" value="P-loop containing nucleoside triphosphate hydrolases"/>
    <property type="match status" value="2"/>
</dbReference>
<dbReference type="InterPro" id="IPR014001">
    <property type="entry name" value="Helicase_ATP-bd"/>
</dbReference>
<keyword evidence="3" id="KW-0067">ATP-binding</keyword>
<evidence type="ECO:0000313" key="7">
    <source>
        <dbReference type="EMBL" id="KAH7303098.1"/>
    </source>
</evidence>
<evidence type="ECO:0000259" key="6">
    <source>
        <dbReference type="PROSITE" id="PS51194"/>
    </source>
</evidence>
<evidence type="ECO:0000256" key="1">
    <source>
        <dbReference type="ARBA" id="ARBA00022741"/>
    </source>
</evidence>
<dbReference type="SMART" id="SM00490">
    <property type="entry name" value="HELICc"/>
    <property type="match status" value="1"/>
</dbReference>
<evidence type="ECO:0000256" key="3">
    <source>
        <dbReference type="ARBA" id="ARBA00022840"/>
    </source>
</evidence>
<reference evidence="7" key="1">
    <citation type="journal article" date="2021" name="Nat. Commun.">
        <title>Genetic determinants of endophytism in the Arabidopsis root mycobiome.</title>
        <authorList>
            <person name="Mesny F."/>
            <person name="Miyauchi S."/>
            <person name="Thiergart T."/>
            <person name="Pickel B."/>
            <person name="Atanasova L."/>
            <person name="Karlsson M."/>
            <person name="Huettel B."/>
            <person name="Barry K.W."/>
            <person name="Haridas S."/>
            <person name="Chen C."/>
            <person name="Bauer D."/>
            <person name="Andreopoulos W."/>
            <person name="Pangilinan J."/>
            <person name="LaButti K."/>
            <person name="Riley R."/>
            <person name="Lipzen A."/>
            <person name="Clum A."/>
            <person name="Drula E."/>
            <person name="Henrissat B."/>
            <person name="Kohler A."/>
            <person name="Grigoriev I.V."/>
            <person name="Martin F.M."/>
            <person name="Hacquard S."/>
        </authorList>
    </citation>
    <scope>NUCLEOTIDE SEQUENCE</scope>
    <source>
        <strain evidence="7">MPI-CAGE-CH-0235</strain>
    </source>
</reference>
<evidence type="ECO:0000256" key="4">
    <source>
        <dbReference type="SAM" id="MobiDB-lite"/>
    </source>
</evidence>
<feature type="region of interest" description="Disordered" evidence="4">
    <location>
        <begin position="752"/>
        <end position="786"/>
    </location>
</feature>
<dbReference type="CDD" id="cd18008">
    <property type="entry name" value="DEXDc_SHPRH-like"/>
    <property type="match status" value="1"/>
</dbReference>
<dbReference type="EMBL" id="JAGPNK010000040">
    <property type="protein sequence ID" value="KAH7303098.1"/>
    <property type="molecule type" value="Genomic_DNA"/>
</dbReference>
<dbReference type="PROSITE" id="PS51194">
    <property type="entry name" value="HELICASE_CTER"/>
    <property type="match status" value="1"/>
</dbReference>
<dbReference type="GO" id="GO:0006281">
    <property type="term" value="P:DNA repair"/>
    <property type="evidence" value="ECO:0007669"/>
    <property type="project" value="TreeGrafter"/>
</dbReference>
<dbReference type="GO" id="GO:0016787">
    <property type="term" value="F:hydrolase activity"/>
    <property type="evidence" value="ECO:0007669"/>
    <property type="project" value="UniProtKB-KW"/>
</dbReference>
<evidence type="ECO:0000256" key="2">
    <source>
        <dbReference type="ARBA" id="ARBA00022801"/>
    </source>
</evidence>
<dbReference type="PROSITE" id="PS51192">
    <property type="entry name" value="HELICASE_ATP_BIND_1"/>
    <property type="match status" value="1"/>
</dbReference>